<proteinExistence type="predicted"/>
<dbReference type="EMBL" id="FNGM01000034">
    <property type="protein sequence ID" value="SDN27776.1"/>
    <property type="molecule type" value="Genomic_DNA"/>
</dbReference>
<evidence type="ECO:0000313" key="3">
    <source>
        <dbReference type="Proteomes" id="UP000070252"/>
    </source>
</evidence>
<dbReference type="OrthoDB" id="2657913at2"/>
<protein>
    <submittedName>
        <fullName evidence="2">Uncharacterized protein</fullName>
    </submittedName>
</protein>
<sequence>MTSGPRVTAKTFWVWTETAAAANPCRIPGAPVEQQFFHYGKNAPAGWLEREYIVDAEDYEGQVDLFGVVNL</sequence>
<organism evidence="2 4">
    <name type="scientific">Paenibacillus jilunlii</name>
    <dbReference type="NCBI Taxonomy" id="682956"/>
    <lineage>
        <taxon>Bacteria</taxon>
        <taxon>Bacillati</taxon>
        <taxon>Bacillota</taxon>
        <taxon>Bacilli</taxon>
        <taxon>Bacillales</taxon>
        <taxon>Paenibacillaceae</taxon>
        <taxon>Paenibacillus</taxon>
    </lineage>
</organism>
<evidence type="ECO:0000313" key="4">
    <source>
        <dbReference type="Proteomes" id="UP000182783"/>
    </source>
</evidence>
<name>A0A1H0A4X0_9BACL</name>
<dbReference type="AlphaFoldDB" id="A0A1H0A4X0"/>
<keyword evidence="3" id="KW-1185">Reference proteome</keyword>
<evidence type="ECO:0000313" key="1">
    <source>
        <dbReference type="EMBL" id="KWX79948.1"/>
    </source>
</evidence>
<gene>
    <name evidence="1" type="ORF">AML91_01910</name>
    <name evidence="2" type="ORF">SAMN05216191_13442</name>
</gene>
<dbReference type="Proteomes" id="UP000182783">
    <property type="component" value="Unassembled WGS sequence"/>
</dbReference>
<accession>A0A1H0A4X0</accession>
<reference evidence="1 3" key="1">
    <citation type="submission" date="2015-08" db="EMBL/GenBank/DDBJ databases">
        <title>Genome of Paenibacillus jilunlii.</title>
        <authorList>
            <person name="Sant'Anna F.H."/>
            <person name="Ambrosini A."/>
            <person name="Souza R."/>
            <person name="Bach E."/>
            <person name="Fernandes G."/>
            <person name="Balsanelli E."/>
            <person name="Baura V.A."/>
            <person name="Pedrosa F.O."/>
            <person name="Souza E.M."/>
            <person name="Passaglia L."/>
        </authorList>
    </citation>
    <scope>NUCLEOTIDE SEQUENCE [LARGE SCALE GENOMIC DNA]</scope>
    <source>
        <strain evidence="1 3">DSM 23019</strain>
    </source>
</reference>
<reference evidence="2 4" key="2">
    <citation type="submission" date="2016-10" db="EMBL/GenBank/DDBJ databases">
        <authorList>
            <person name="de Groot N.N."/>
        </authorList>
    </citation>
    <scope>NUCLEOTIDE SEQUENCE [LARGE SCALE GENOMIC DNA]</scope>
    <source>
        <strain evidence="2 4">CGMCC 1.10239</strain>
    </source>
</reference>
<dbReference type="Proteomes" id="UP000070252">
    <property type="component" value="Unassembled WGS sequence"/>
</dbReference>
<evidence type="ECO:0000313" key="2">
    <source>
        <dbReference type="EMBL" id="SDN27776.1"/>
    </source>
</evidence>
<dbReference type="EMBL" id="LIPY01000082">
    <property type="protein sequence ID" value="KWX79948.1"/>
    <property type="molecule type" value="Genomic_DNA"/>
</dbReference>
<dbReference type="RefSeq" id="WP_062519473.1">
    <property type="nucleotide sequence ID" value="NZ_CP048429.1"/>
</dbReference>